<feature type="transmembrane region" description="Helical" evidence="7">
    <location>
        <begin position="351"/>
        <end position="368"/>
    </location>
</feature>
<protein>
    <recommendedName>
        <fullName evidence="8">Membrane insertase YidC/Oxa/ALB C-terminal domain-containing protein</fullName>
    </recommendedName>
</protein>
<evidence type="ECO:0000259" key="8">
    <source>
        <dbReference type="Pfam" id="PF02096"/>
    </source>
</evidence>
<keyword evidence="10" id="KW-1185">Reference proteome</keyword>
<evidence type="ECO:0000256" key="7">
    <source>
        <dbReference type="SAM" id="Phobius"/>
    </source>
</evidence>
<dbReference type="GO" id="GO:0032977">
    <property type="term" value="F:membrane insertase activity"/>
    <property type="evidence" value="ECO:0007669"/>
    <property type="project" value="InterPro"/>
</dbReference>
<feature type="region of interest" description="Disordered" evidence="6">
    <location>
        <begin position="1"/>
        <end position="32"/>
    </location>
</feature>
<gene>
    <name evidence="9" type="ORF">NDU88_000586</name>
</gene>
<dbReference type="GO" id="GO:0005743">
    <property type="term" value="C:mitochondrial inner membrane"/>
    <property type="evidence" value="ECO:0007669"/>
    <property type="project" value="TreeGrafter"/>
</dbReference>
<sequence>MDVQNTDTLAPLPSHPPGDSGTSEPSCGSPLSHGLLGGVGSLNFPVGIKNKTQERKQKGWRMFGRCAVPAARRFRIGPPPQAAPWRCLLDAGTVRDSGARRGHGSRAGGTLPGLHPKGVHRQLLGPFLSVHRQERTVATAPSAPGGLLGWYESLADTAPVHLAETLLLALQEASGLPWWANIIGATVLLRTGVTLPLAVYQMHVIAKVENLQPEIDNLAKQLRYEVSVYGKQQGWSEKVAKFHFKKNLRRIISGLYVRDNCHPFKASLLIWIQIPMWVFVSLALRNFSIRTASFGVESVRMQLAEGGTLWFPDLTLPDSTWIIPISLGVLNLLIVEMFAVRKTELSRFQKYVTNFIRAVSVAMIPIAATVPSSMALYWFSSSCVGLAHNLLLRSPTMRRACRIPSTKSDSDTPYQDIATAVYRKYFLKK</sequence>
<feature type="transmembrane region" description="Helical" evidence="7">
    <location>
        <begin position="321"/>
        <end position="339"/>
    </location>
</feature>
<dbReference type="GO" id="GO:0032979">
    <property type="term" value="P:protein insertion into mitochondrial inner membrane from matrix"/>
    <property type="evidence" value="ECO:0007669"/>
    <property type="project" value="TreeGrafter"/>
</dbReference>
<dbReference type="PANTHER" id="PTHR12428:SF65">
    <property type="entry name" value="CYTOCHROME C OXIDASE ASSEMBLY PROTEIN COX18, MITOCHONDRIAL"/>
    <property type="match status" value="1"/>
</dbReference>
<feature type="domain" description="Membrane insertase YidC/Oxa/ALB C-terminal" evidence="8">
    <location>
        <begin position="178"/>
        <end position="392"/>
    </location>
</feature>
<accession>A0AAV7WFX9</accession>
<evidence type="ECO:0000256" key="5">
    <source>
        <dbReference type="RuleBase" id="RU003945"/>
    </source>
</evidence>
<name>A0AAV7WFX9_PLEWA</name>
<keyword evidence="2 5" id="KW-0812">Transmembrane</keyword>
<feature type="transmembrane region" description="Helical" evidence="7">
    <location>
        <begin position="374"/>
        <end position="392"/>
    </location>
</feature>
<dbReference type="PANTHER" id="PTHR12428">
    <property type="entry name" value="OXA1"/>
    <property type="match status" value="1"/>
</dbReference>
<dbReference type="InterPro" id="IPR001708">
    <property type="entry name" value="YidC/ALB3/OXA1/COX18"/>
</dbReference>
<dbReference type="InterPro" id="IPR028055">
    <property type="entry name" value="YidC/Oxa/ALB_C"/>
</dbReference>
<dbReference type="AlphaFoldDB" id="A0AAV7WFX9"/>
<feature type="region of interest" description="Disordered" evidence="6">
    <location>
        <begin position="96"/>
        <end position="115"/>
    </location>
</feature>
<evidence type="ECO:0000256" key="1">
    <source>
        <dbReference type="ARBA" id="ARBA00004141"/>
    </source>
</evidence>
<evidence type="ECO:0000256" key="6">
    <source>
        <dbReference type="SAM" id="MobiDB-lite"/>
    </source>
</evidence>
<comment type="similarity">
    <text evidence="5">Belongs to the OXA1/ALB3/YidC family.</text>
</comment>
<evidence type="ECO:0000256" key="4">
    <source>
        <dbReference type="ARBA" id="ARBA00023136"/>
    </source>
</evidence>
<dbReference type="EMBL" id="JANPWB010000001">
    <property type="protein sequence ID" value="KAJ1212943.1"/>
    <property type="molecule type" value="Genomic_DNA"/>
</dbReference>
<feature type="transmembrane region" description="Helical" evidence="7">
    <location>
        <begin position="268"/>
        <end position="287"/>
    </location>
</feature>
<evidence type="ECO:0000256" key="3">
    <source>
        <dbReference type="ARBA" id="ARBA00022989"/>
    </source>
</evidence>
<keyword evidence="3 7" id="KW-1133">Transmembrane helix</keyword>
<dbReference type="Proteomes" id="UP001066276">
    <property type="component" value="Chromosome 1_1"/>
</dbReference>
<dbReference type="GO" id="GO:0033617">
    <property type="term" value="P:mitochondrial respiratory chain complex IV assembly"/>
    <property type="evidence" value="ECO:0007669"/>
    <property type="project" value="TreeGrafter"/>
</dbReference>
<dbReference type="CDD" id="cd20069">
    <property type="entry name" value="5TM_Oxa1-like"/>
    <property type="match status" value="1"/>
</dbReference>
<keyword evidence="4 7" id="KW-0472">Membrane</keyword>
<proteinExistence type="inferred from homology"/>
<evidence type="ECO:0000256" key="2">
    <source>
        <dbReference type="ARBA" id="ARBA00022692"/>
    </source>
</evidence>
<organism evidence="9 10">
    <name type="scientific">Pleurodeles waltl</name>
    <name type="common">Iberian ribbed newt</name>
    <dbReference type="NCBI Taxonomy" id="8319"/>
    <lineage>
        <taxon>Eukaryota</taxon>
        <taxon>Metazoa</taxon>
        <taxon>Chordata</taxon>
        <taxon>Craniata</taxon>
        <taxon>Vertebrata</taxon>
        <taxon>Euteleostomi</taxon>
        <taxon>Amphibia</taxon>
        <taxon>Batrachia</taxon>
        <taxon>Caudata</taxon>
        <taxon>Salamandroidea</taxon>
        <taxon>Salamandridae</taxon>
        <taxon>Pleurodelinae</taxon>
        <taxon>Pleurodeles</taxon>
    </lineage>
</organism>
<dbReference type="Pfam" id="PF02096">
    <property type="entry name" value="60KD_IMP"/>
    <property type="match status" value="1"/>
</dbReference>
<comment type="caution">
    <text evidence="9">The sequence shown here is derived from an EMBL/GenBank/DDBJ whole genome shotgun (WGS) entry which is preliminary data.</text>
</comment>
<reference evidence="9" key="1">
    <citation type="journal article" date="2022" name="bioRxiv">
        <title>Sequencing and chromosome-scale assembly of the giantPleurodeles waltlgenome.</title>
        <authorList>
            <person name="Brown T."/>
            <person name="Elewa A."/>
            <person name="Iarovenko S."/>
            <person name="Subramanian E."/>
            <person name="Araus A.J."/>
            <person name="Petzold A."/>
            <person name="Susuki M."/>
            <person name="Suzuki K.-i.T."/>
            <person name="Hayashi T."/>
            <person name="Toyoda A."/>
            <person name="Oliveira C."/>
            <person name="Osipova E."/>
            <person name="Leigh N.D."/>
            <person name="Simon A."/>
            <person name="Yun M.H."/>
        </authorList>
    </citation>
    <scope>NUCLEOTIDE SEQUENCE</scope>
    <source>
        <strain evidence="9">20211129_DDA</strain>
        <tissue evidence="9">Liver</tissue>
    </source>
</reference>
<evidence type="ECO:0000313" key="9">
    <source>
        <dbReference type="EMBL" id="KAJ1212943.1"/>
    </source>
</evidence>
<comment type="subcellular location">
    <subcellularLocation>
        <location evidence="1 5">Membrane</location>
        <topology evidence="1 5">Multi-pass membrane protein</topology>
    </subcellularLocation>
</comment>
<evidence type="ECO:0000313" key="10">
    <source>
        <dbReference type="Proteomes" id="UP001066276"/>
    </source>
</evidence>